<dbReference type="InterPro" id="IPR038765">
    <property type="entry name" value="Papain-like_cys_pep_sf"/>
</dbReference>
<evidence type="ECO:0000259" key="6">
    <source>
        <dbReference type="PROSITE" id="PS50600"/>
    </source>
</evidence>
<evidence type="ECO:0000256" key="4">
    <source>
        <dbReference type="ARBA" id="ARBA00022807"/>
    </source>
</evidence>
<dbReference type="GO" id="GO:0005634">
    <property type="term" value="C:nucleus"/>
    <property type="evidence" value="ECO:0007669"/>
    <property type="project" value="TreeGrafter"/>
</dbReference>
<feature type="region of interest" description="Disordered" evidence="5">
    <location>
        <begin position="746"/>
        <end position="767"/>
    </location>
</feature>
<keyword evidence="3" id="KW-0378">Hydrolase</keyword>
<dbReference type="SUPFAM" id="SSF54001">
    <property type="entry name" value="Cysteine proteinases"/>
    <property type="match status" value="1"/>
</dbReference>
<comment type="caution">
    <text evidence="7">The sequence shown here is derived from an EMBL/GenBank/DDBJ whole genome shotgun (WGS) entry which is preliminary data.</text>
</comment>
<evidence type="ECO:0000313" key="8">
    <source>
        <dbReference type="Proteomes" id="UP000298327"/>
    </source>
</evidence>
<keyword evidence="2" id="KW-0645">Protease</keyword>
<dbReference type="Pfam" id="PF02902">
    <property type="entry name" value="Peptidase_C48"/>
    <property type="match status" value="1"/>
</dbReference>
<dbReference type="GO" id="GO:0016926">
    <property type="term" value="P:protein desumoylation"/>
    <property type="evidence" value="ECO:0007669"/>
    <property type="project" value="TreeGrafter"/>
</dbReference>
<gene>
    <name evidence="7" type="ORF">EVG20_g11383</name>
</gene>
<feature type="compositionally biased region" description="Acidic residues" evidence="5">
    <location>
        <begin position="758"/>
        <end position="767"/>
    </location>
</feature>
<feature type="domain" description="Ubiquitin-like protease family profile" evidence="6">
    <location>
        <begin position="523"/>
        <end position="696"/>
    </location>
</feature>
<protein>
    <recommendedName>
        <fullName evidence="6">Ubiquitin-like protease family profile domain-containing protein</fullName>
    </recommendedName>
</protein>
<dbReference type="Gene3D" id="3.40.395.10">
    <property type="entry name" value="Adenoviral Proteinase, Chain A"/>
    <property type="match status" value="1"/>
</dbReference>
<keyword evidence="4" id="KW-0788">Thiol protease</keyword>
<organism evidence="7 8">
    <name type="scientific">Dentipellis fragilis</name>
    <dbReference type="NCBI Taxonomy" id="205917"/>
    <lineage>
        <taxon>Eukaryota</taxon>
        <taxon>Fungi</taxon>
        <taxon>Dikarya</taxon>
        <taxon>Basidiomycota</taxon>
        <taxon>Agaricomycotina</taxon>
        <taxon>Agaricomycetes</taxon>
        <taxon>Russulales</taxon>
        <taxon>Hericiaceae</taxon>
        <taxon>Dentipellis</taxon>
    </lineage>
</organism>
<feature type="non-terminal residue" evidence="7">
    <location>
        <position position="1"/>
    </location>
</feature>
<evidence type="ECO:0000256" key="2">
    <source>
        <dbReference type="ARBA" id="ARBA00022670"/>
    </source>
</evidence>
<dbReference type="Proteomes" id="UP000298327">
    <property type="component" value="Unassembled WGS sequence"/>
</dbReference>
<feature type="region of interest" description="Disordered" evidence="5">
    <location>
        <begin position="55"/>
        <end position="94"/>
    </location>
</feature>
<evidence type="ECO:0000256" key="1">
    <source>
        <dbReference type="ARBA" id="ARBA00005234"/>
    </source>
</evidence>
<evidence type="ECO:0000256" key="3">
    <source>
        <dbReference type="ARBA" id="ARBA00022801"/>
    </source>
</evidence>
<accession>A0A4Y9XNB2</accession>
<evidence type="ECO:0000313" key="7">
    <source>
        <dbReference type="EMBL" id="TFY50691.1"/>
    </source>
</evidence>
<feature type="compositionally biased region" description="Polar residues" evidence="5">
    <location>
        <begin position="217"/>
        <end position="227"/>
    </location>
</feature>
<feature type="compositionally biased region" description="Low complexity" evidence="5">
    <location>
        <begin position="69"/>
        <end position="81"/>
    </location>
</feature>
<dbReference type="PANTHER" id="PTHR12606">
    <property type="entry name" value="SENTRIN/SUMO-SPECIFIC PROTEASE"/>
    <property type="match status" value="1"/>
</dbReference>
<dbReference type="STRING" id="205917.A0A4Y9XNB2"/>
<name>A0A4Y9XNB2_9AGAM</name>
<feature type="region of interest" description="Disordered" evidence="5">
    <location>
        <begin position="158"/>
        <end position="281"/>
    </location>
</feature>
<dbReference type="InterPro" id="IPR003653">
    <property type="entry name" value="Peptidase_C48_C"/>
</dbReference>
<proteinExistence type="inferred from homology"/>
<evidence type="ECO:0000256" key="5">
    <source>
        <dbReference type="SAM" id="MobiDB-lite"/>
    </source>
</evidence>
<dbReference type="OrthoDB" id="3070835at2759"/>
<dbReference type="PROSITE" id="PS50600">
    <property type="entry name" value="ULP_PROTEASE"/>
    <property type="match status" value="1"/>
</dbReference>
<comment type="similarity">
    <text evidence="1">Belongs to the peptidase C48 family.</text>
</comment>
<dbReference type="AlphaFoldDB" id="A0A4Y9XNB2"/>
<reference evidence="7 8" key="1">
    <citation type="submission" date="2019-02" db="EMBL/GenBank/DDBJ databases">
        <title>Genome sequencing of the rare red list fungi Dentipellis fragilis.</title>
        <authorList>
            <person name="Buettner E."/>
            <person name="Kellner H."/>
        </authorList>
    </citation>
    <scope>NUCLEOTIDE SEQUENCE [LARGE SCALE GENOMIC DNA]</scope>
    <source>
        <strain evidence="7 8">DSM 105465</strain>
    </source>
</reference>
<keyword evidence="8" id="KW-1185">Reference proteome</keyword>
<dbReference type="PANTHER" id="PTHR12606:SF151">
    <property type="entry name" value="UBIQUITIN-LIKE PROTEASE FAMILY PROFILE DOMAIN-CONTAINING PROTEIN"/>
    <property type="match status" value="1"/>
</dbReference>
<dbReference type="EMBL" id="SEOQ01001735">
    <property type="protein sequence ID" value="TFY50691.1"/>
    <property type="molecule type" value="Genomic_DNA"/>
</dbReference>
<dbReference type="GO" id="GO:0016929">
    <property type="term" value="F:deSUMOylase activity"/>
    <property type="evidence" value="ECO:0007669"/>
    <property type="project" value="TreeGrafter"/>
</dbReference>
<sequence length="767" mass="85761">LPPSASPVNITYSHAVRTSGAVAVCHTHVDRGTATETLVVDTDSIATYPAHNALPLESFAKPPPPHSPSSPRSNSASSSCPKTPTNALSPARTVLSADTDVRPFAEALGAGADQTQSQFLPSFLREESTWVPDSQEEEMPMPQSVAMALLDEITRKRSFEDDVSPFSQKHRRVDDSDVMVPVLRKRKLPLSPLPDPRERSPTSSPPPVLRKRKLPLSSSPDYSECSPTPSPQPVHSERSPTPSPSRGEQLPYGAAARAKPRSEQKGSKHTPAQRAAMDRRNLRNRVYVRPVFGAQRSLTSCLQRFDPRKHLENQWESGAIFVEPKMEMLLGCSRSPTLITLQHPLLPLPFETVETPSFTKAHCSAVQKSLDAVLVWLKDVQGERLWHLKDTAGGSLARQQQVRHQVEQLLYSKTMQGYSQVQDILAAYQDEHGRGLQVLQDLQRALGKVKAPQLWAEPIAARFRDVVYAYAACSYAIQSELIAWREKGGDSVVKSLKQIVKQEVDLGNFVAYLPLAQRFSKTEHIDTVDLDRLRPRRMLNEVVINYFSRKWGQTFEESLVLPTHYMASHLTKTSEGRDLKYMGLQDAVTGRNIPWKNIIIPIHLRNDFHWITGVIDFTESSIRIFDSLASTRARASKGSQHLPLVERLQKLVTLLKEASGSSVNWDDWVLEPRAECPKQSNQYDCGVFTLLFILHSLHGGLHSPTVPAEYSFNTFTAEPRSLEGVRLRLIEELRQDRVHSNSIQTLPESGEINLQEGSDSDVELIES</sequence>
<dbReference type="GO" id="GO:0006508">
    <property type="term" value="P:proteolysis"/>
    <property type="evidence" value="ECO:0007669"/>
    <property type="project" value="UniProtKB-KW"/>
</dbReference>